<gene>
    <name evidence="6" type="ORF">DWX94_05010</name>
</gene>
<keyword evidence="4 6" id="KW-0067">ATP-binding</keyword>
<comment type="similarity">
    <text evidence="1">Belongs to the ABC transporter superfamily.</text>
</comment>
<dbReference type="InterPro" id="IPR003593">
    <property type="entry name" value="AAA+_ATPase"/>
</dbReference>
<dbReference type="Proteomes" id="UP000283295">
    <property type="component" value="Unassembled WGS sequence"/>
</dbReference>
<dbReference type="SMART" id="SM00382">
    <property type="entry name" value="AAA"/>
    <property type="match status" value="1"/>
</dbReference>
<keyword evidence="2" id="KW-0813">Transport</keyword>
<dbReference type="EMBL" id="QRVK01000008">
    <property type="protein sequence ID" value="RGS43249.1"/>
    <property type="molecule type" value="Genomic_DNA"/>
</dbReference>
<evidence type="ECO:0000256" key="4">
    <source>
        <dbReference type="ARBA" id="ARBA00022840"/>
    </source>
</evidence>
<dbReference type="PROSITE" id="PS50893">
    <property type="entry name" value="ABC_TRANSPORTER_2"/>
    <property type="match status" value="1"/>
</dbReference>
<evidence type="ECO:0000259" key="5">
    <source>
        <dbReference type="PROSITE" id="PS50893"/>
    </source>
</evidence>
<dbReference type="InterPro" id="IPR027417">
    <property type="entry name" value="P-loop_NTPase"/>
</dbReference>
<dbReference type="GO" id="GO:0005524">
    <property type="term" value="F:ATP binding"/>
    <property type="evidence" value="ECO:0007669"/>
    <property type="project" value="UniProtKB-KW"/>
</dbReference>
<comment type="caution">
    <text evidence="6">The sequence shown here is derived from an EMBL/GenBank/DDBJ whole genome shotgun (WGS) entry which is preliminary data.</text>
</comment>
<feature type="domain" description="ABC transporter" evidence="5">
    <location>
        <begin position="24"/>
        <end position="252"/>
    </location>
</feature>
<evidence type="ECO:0000256" key="2">
    <source>
        <dbReference type="ARBA" id="ARBA00022448"/>
    </source>
</evidence>
<dbReference type="AlphaFoldDB" id="A0A412IT12"/>
<organism evidence="6 7">
    <name type="scientific">Coprococcus eutactus</name>
    <dbReference type="NCBI Taxonomy" id="33043"/>
    <lineage>
        <taxon>Bacteria</taxon>
        <taxon>Bacillati</taxon>
        <taxon>Bacillota</taxon>
        <taxon>Clostridia</taxon>
        <taxon>Lachnospirales</taxon>
        <taxon>Lachnospiraceae</taxon>
        <taxon>Coprococcus</taxon>
    </lineage>
</organism>
<dbReference type="SUPFAM" id="SSF52540">
    <property type="entry name" value="P-loop containing nucleoside triphosphate hydrolases"/>
    <property type="match status" value="1"/>
</dbReference>
<accession>A0A412IT12</accession>
<protein>
    <submittedName>
        <fullName evidence="6">ABC transporter ATP-binding protein</fullName>
    </submittedName>
</protein>
<evidence type="ECO:0000313" key="6">
    <source>
        <dbReference type="EMBL" id="RGS43249.1"/>
    </source>
</evidence>
<proteinExistence type="inferred from homology"/>
<sequence>MLICEVCYKKKIEKCGGKMVDTVVKVSNLTKSYGKNKVLSGVNITIERGKIYGFIGQNGAGKTTMINHINGLLFPDEGTIELFGSSDKKGLVQARTRIGTVSEHAGLHANYNARENIKLNMKLRGIDNDELVQRTINNVGLSGVGPRKFRNYSMGMKQRLAIGCAMLSGPELLLLDEPINGLDPVGIVEIRNLLKQLNKRFGVTMLISSHILTELHELATDYIIIDHGCIKDCISAQQLDARCGRRIKLKTNDVQKVLSILAERYNITQVFVNGPEMVIDRPVDPDEFAWVLYNERVFVAEYHLEEESLENYFIRMIGGGRHA</sequence>
<dbReference type="Gene3D" id="3.40.50.300">
    <property type="entry name" value="P-loop containing nucleotide triphosphate hydrolases"/>
    <property type="match status" value="1"/>
</dbReference>
<evidence type="ECO:0000256" key="3">
    <source>
        <dbReference type="ARBA" id="ARBA00022741"/>
    </source>
</evidence>
<reference evidence="6 7" key="1">
    <citation type="submission" date="2018-08" db="EMBL/GenBank/DDBJ databases">
        <title>A genome reference for cultivated species of the human gut microbiota.</title>
        <authorList>
            <person name="Zou Y."/>
            <person name="Xue W."/>
            <person name="Luo G."/>
        </authorList>
    </citation>
    <scope>NUCLEOTIDE SEQUENCE [LARGE SCALE GENOMIC DNA]</scope>
    <source>
        <strain evidence="6 7">AF22-21</strain>
    </source>
</reference>
<keyword evidence="3" id="KW-0547">Nucleotide-binding</keyword>
<evidence type="ECO:0000313" key="7">
    <source>
        <dbReference type="Proteomes" id="UP000283295"/>
    </source>
</evidence>
<dbReference type="PANTHER" id="PTHR43335:SF8">
    <property type="entry name" value="ABC TRANSPORTER, ATP-BINDING PROTEIN"/>
    <property type="match status" value="1"/>
</dbReference>
<name>A0A412IT12_9FIRM</name>
<dbReference type="GO" id="GO:0016887">
    <property type="term" value="F:ATP hydrolysis activity"/>
    <property type="evidence" value="ECO:0007669"/>
    <property type="project" value="InterPro"/>
</dbReference>
<dbReference type="InterPro" id="IPR003439">
    <property type="entry name" value="ABC_transporter-like_ATP-bd"/>
</dbReference>
<dbReference type="Pfam" id="PF00005">
    <property type="entry name" value="ABC_tran"/>
    <property type="match status" value="1"/>
</dbReference>
<evidence type="ECO:0000256" key="1">
    <source>
        <dbReference type="ARBA" id="ARBA00005417"/>
    </source>
</evidence>
<dbReference type="PANTHER" id="PTHR43335">
    <property type="entry name" value="ABC TRANSPORTER, ATP-BINDING PROTEIN"/>
    <property type="match status" value="1"/>
</dbReference>
<dbReference type="OrthoDB" id="9809205at2"/>